<evidence type="ECO:0000256" key="7">
    <source>
        <dbReference type="ARBA" id="ARBA00023136"/>
    </source>
</evidence>
<feature type="transmembrane region" description="Helical" evidence="8">
    <location>
        <begin position="20"/>
        <end position="43"/>
    </location>
</feature>
<dbReference type="STRING" id="1125411.W908_03680"/>
<dbReference type="RefSeq" id="WP_053819975.1">
    <property type="nucleotide sequence ID" value="NZ_CP006911.1"/>
</dbReference>
<keyword evidence="7 8" id="KW-0472">Membrane</keyword>
<dbReference type="PANTHER" id="PTHR42929">
    <property type="entry name" value="INNER MEMBRANE ABC TRANSPORTER PERMEASE PROTEIN YDCU-RELATED-RELATED"/>
    <property type="match status" value="1"/>
</dbReference>
<keyword evidence="6 8" id="KW-1133">Transmembrane helix</keyword>
<evidence type="ECO:0000256" key="2">
    <source>
        <dbReference type="ARBA" id="ARBA00007069"/>
    </source>
</evidence>
<comment type="similarity">
    <text evidence="2">Belongs to the binding-protein-dependent transport system permease family. CysTW subfamily.</text>
</comment>
<evidence type="ECO:0000259" key="9">
    <source>
        <dbReference type="PROSITE" id="PS50928"/>
    </source>
</evidence>
<organism evidence="10 11">
    <name type="scientific">Candidatus Pseudothioglobus singularis PS1</name>
    <dbReference type="NCBI Taxonomy" id="1125411"/>
    <lineage>
        <taxon>Bacteria</taxon>
        <taxon>Pseudomonadati</taxon>
        <taxon>Pseudomonadota</taxon>
        <taxon>Gammaproteobacteria</taxon>
        <taxon>Candidatus Pseudothioglobaceae</taxon>
        <taxon>Candidatus Pseudothioglobus</taxon>
    </lineage>
</organism>
<keyword evidence="4" id="KW-1003">Cell membrane</keyword>
<dbReference type="Gene3D" id="1.10.3720.10">
    <property type="entry name" value="MetI-like"/>
    <property type="match status" value="1"/>
</dbReference>
<keyword evidence="5 8" id="KW-0812">Transmembrane</keyword>
<dbReference type="PANTHER" id="PTHR42929:SF1">
    <property type="entry name" value="INNER MEMBRANE ABC TRANSPORTER PERMEASE PROTEIN YDCU-RELATED"/>
    <property type="match status" value="1"/>
</dbReference>
<sequence>MNKLLDSFSNFAFRNKNFIFLSFLIVPLLWLGIVYLGSLLIFLGHSFFHLDGFTGQIVYEFSFKTLIELFSSPANIDILIRTVGLATCVTIGSAIIGFPIAYYMAKFTSPKVKIFLFIAIMLPLWSSYLVRVYSWKLILAKEGIINWFFEKLNLEWLLDSILSAPLIGGPSLSISYIGMFLVFTYIWLPFMILPIQASLERVPNSLIDASHDLGANKKQTFYTVILPLALPGIIAGSIFTFSLTLGDYIIPYIIGTSKFFIGQAVYTHQGTAGNIPLAAAFSLVPIIVMVIYIYFAKKLGAFNAL</sequence>
<feature type="domain" description="ABC transmembrane type-1" evidence="9">
    <location>
        <begin position="79"/>
        <end position="296"/>
    </location>
</feature>
<feature type="transmembrane region" description="Helical" evidence="8">
    <location>
        <begin position="114"/>
        <end position="133"/>
    </location>
</feature>
<feature type="transmembrane region" description="Helical" evidence="8">
    <location>
        <begin position="249"/>
        <end position="268"/>
    </location>
</feature>
<dbReference type="SUPFAM" id="SSF161098">
    <property type="entry name" value="MetI-like"/>
    <property type="match status" value="1"/>
</dbReference>
<evidence type="ECO:0000256" key="4">
    <source>
        <dbReference type="ARBA" id="ARBA00022475"/>
    </source>
</evidence>
<dbReference type="InterPro" id="IPR000515">
    <property type="entry name" value="MetI-like"/>
</dbReference>
<dbReference type="InterPro" id="IPR035906">
    <property type="entry name" value="MetI-like_sf"/>
</dbReference>
<feature type="transmembrane region" description="Helical" evidence="8">
    <location>
        <begin position="275"/>
        <end position="295"/>
    </location>
</feature>
<keyword evidence="11" id="KW-1185">Reference proteome</keyword>
<feature type="transmembrane region" description="Helical" evidence="8">
    <location>
        <begin position="174"/>
        <end position="199"/>
    </location>
</feature>
<feature type="transmembrane region" description="Helical" evidence="8">
    <location>
        <begin position="220"/>
        <end position="243"/>
    </location>
</feature>
<protein>
    <submittedName>
        <fullName evidence="10">Spermidine/putrescine ABC transporter permease</fullName>
    </submittedName>
</protein>
<evidence type="ECO:0000313" key="11">
    <source>
        <dbReference type="Proteomes" id="UP000068905"/>
    </source>
</evidence>
<accession>A0A0M4LGG8</accession>
<dbReference type="OrthoDB" id="9808619at2"/>
<dbReference type="AlphaFoldDB" id="A0A0M4LGG8"/>
<evidence type="ECO:0000256" key="8">
    <source>
        <dbReference type="RuleBase" id="RU363032"/>
    </source>
</evidence>
<evidence type="ECO:0000313" key="10">
    <source>
        <dbReference type="EMBL" id="ALE01752.1"/>
    </source>
</evidence>
<evidence type="ECO:0000256" key="6">
    <source>
        <dbReference type="ARBA" id="ARBA00022989"/>
    </source>
</evidence>
<dbReference type="GO" id="GO:0055085">
    <property type="term" value="P:transmembrane transport"/>
    <property type="evidence" value="ECO:0007669"/>
    <property type="project" value="InterPro"/>
</dbReference>
<comment type="subcellular location">
    <subcellularLocation>
        <location evidence="1 8">Cell membrane</location>
        <topology evidence="1 8">Multi-pass membrane protein</topology>
    </subcellularLocation>
</comment>
<name>A0A0M4LGG8_9GAMM</name>
<feature type="transmembrane region" description="Helical" evidence="8">
    <location>
        <begin position="78"/>
        <end position="102"/>
    </location>
</feature>
<dbReference type="PROSITE" id="PS50928">
    <property type="entry name" value="ABC_TM1"/>
    <property type="match status" value="1"/>
</dbReference>
<dbReference type="GO" id="GO:0005886">
    <property type="term" value="C:plasma membrane"/>
    <property type="evidence" value="ECO:0007669"/>
    <property type="project" value="UniProtKB-SubCell"/>
</dbReference>
<proteinExistence type="inferred from homology"/>
<gene>
    <name evidence="10" type="ORF">W908_03680</name>
</gene>
<dbReference type="Pfam" id="PF00528">
    <property type="entry name" value="BPD_transp_1"/>
    <property type="match status" value="1"/>
</dbReference>
<dbReference type="KEGG" id="tsn:W908_03680"/>
<dbReference type="EMBL" id="CP006911">
    <property type="protein sequence ID" value="ALE01752.1"/>
    <property type="molecule type" value="Genomic_DNA"/>
</dbReference>
<dbReference type="CDD" id="cd06261">
    <property type="entry name" value="TM_PBP2"/>
    <property type="match status" value="1"/>
</dbReference>
<dbReference type="Proteomes" id="UP000068905">
    <property type="component" value="Chromosome"/>
</dbReference>
<keyword evidence="3 8" id="KW-0813">Transport</keyword>
<dbReference type="PATRIC" id="fig|1125411.7.peg.718"/>
<evidence type="ECO:0000256" key="1">
    <source>
        <dbReference type="ARBA" id="ARBA00004651"/>
    </source>
</evidence>
<reference evidence="10 11" key="1">
    <citation type="journal article" date="2015" name="Genome Announc.">
        <title>Genome Sequence of 'Candidatus Thioglobus singularis' Strain PS1, a Mixotroph from the SUP05 Clade of Marine Gammaproteobacteria.</title>
        <authorList>
            <person name="Marshall K.T."/>
            <person name="Morris R.M."/>
        </authorList>
    </citation>
    <scope>NUCLEOTIDE SEQUENCE [LARGE SCALE GENOMIC DNA]</scope>
    <source>
        <strain evidence="10 11">PS1</strain>
    </source>
</reference>
<evidence type="ECO:0000256" key="3">
    <source>
        <dbReference type="ARBA" id="ARBA00022448"/>
    </source>
</evidence>
<evidence type="ECO:0000256" key="5">
    <source>
        <dbReference type="ARBA" id="ARBA00022692"/>
    </source>
</evidence>